<dbReference type="Pfam" id="PF04313">
    <property type="entry name" value="HSDR_N"/>
    <property type="match status" value="1"/>
</dbReference>
<evidence type="ECO:0000256" key="5">
    <source>
        <dbReference type="ARBA" id="ARBA00022741"/>
    </source>
</evidence>
<dbReference type="AlphaFoldDB" id="A0AB72ZWF3"/>
<organism evidence="12 13">
    <name type="scientific">Helicobacter pylori GAM100Ai</name>
    <dbReference type="NCBI Taxonomy" id="1159019"/>
    <lineage>
        <taxon>Bacteria</taxon>
        <taxon>Pseudomonadati</taxon>
        <taxon>Campylobacterota</taxon>
        <taxon>Epsilonproteobacteria</taxon>
        <taxon>Campylobacterales</taxon>
        <taxon>Helicobacteraceae</taxon>
        <taxon>Helicobacter</taxon>
    </lineage>
</organism>
<keyword evidence="5" id="KW-0547">Nucleotide-binding</keyword>
<gene>
    <name evidence="12" type="ORF">HMPREF1391_00173</name>
</gene>
<feature type="domain" description="Restriction endonuclease type I HsdR N-terminal" evidence="11">
    <location>
        <begin position="3"/>
        <end position="170"/>
    </location>
</feature>
<comment type="catalytic activity">
    <reaction evidence="1">
        <text>Endonucleolytic cleavage of DNA to give random double-stranded fragments with terminal 5'-phosphates, ATP is simultaneously hydrolyzed.</text>
        <dbReference type="EC" id="3.1.21.3"/>
    </reaction>
</comment>
<dbReference type="InterPro" id="IPR007409">
    <property type="entry name" value="Restrct_endonuc_type1_HsdR_N"/>
</dbReference>
<evidence type="ECO:0000256" key="6">
    <source>
        <dbReference type="ARBA" id="ARBA00022747"/>
    </source>
</evidence>
<evidence type="ECO:0000256" key="7">
    <source>
        <dbReference type="ARBA" id="ARBA00022759"/>
    </source>
</evidence>
<dbReference type="EMBL" id="ANFP01000008">
    <property type="protein sequence ID" value="EKQ72761.1"/>
    <property type="molecule type" value="Genomic_DNA"/>
</dbReference>
<dbReference type="Gene3D" id="3.90.1570.50">
    <property type="match status" value="1"/>
</dbReference>
<dbReference type="Proteomes" id="UP000001345">
    <property type="component" value="Unassembled WGS sequence"/>
</dbReference>
<evidence type="ECO:0000256" key="8">
    <source>
        <dbReference type="ARBA" id="ARBA00022801"/>
    </source>
</evidence>
<comment type="similarity">
    <text evidence="2">Belongs to the HsdR family.</text>
</comment>
<reference evidence="13" key="1">
    <citation type="submission" date="2023-07" db="EMBL/GenBank/DDBJ databases">
        <authorList>
            <person name="Weinstock G."/>
            <person name="Sodergren E."/>
            <person name="Lobos E.A."/>
            <person name="Fulton L."/>
            <person name="Fulton R."/>
            <person name="Courtney L."/>
            <person name="Fronick C."/>
            <person name="O'Laughlin M."/>
            <person name="Godfrey J."/>
            <person name="Wilson R.M."/>
            <person name="Miner T."/>
            <person name="Farmer C."/>
            <person name="Delehaunty K."/>
            <person name="Cordes M."/>
            <person name="Minx P."/>
            <person name="Tomlinson C."/>
            <person name="Chen J."/>
            <person name="Wollam A."/>
            <person name="Pepin K.H."/>
            <person name="Bhonagiri V."/>
            <person name="Zhang X."/>
            <person name="Suruliraj S."/>
            <person name="Antonio M."/>
            <person name="Secka O."/>
            <person name="Thomas J."/>
            <person name="Warren W."/>
            <person name="Mitreva M."/>
            <person name="Mardis E.R."/>
            <person name="Wilson R.K."/>
        </authorList>
    </citation>
    <scope>NUCLEOTIDE SEQUENCE [LARGE SCALE GENOMIC DNA]</scope>
    <source>
        <strain evidence="13">GAM100Ai</strain>
    </source>
</reference>
<evidence type="ECO:0000313" key="12">
    <source>
        <dbReference type="EMBL" id="EKQ72761.1"/>
    </source>
</evidence>
<sequence length="229" mass="26705">MPYNEITRVQVPALMHLAKLGYDFIPIKDEPNLDTATNILTDSFTQAFERLNPNPTKNAKDALAEMKKRLNDDDLGKSFYEYLLKSEHQIIDFDNPNNNLYEMMAELPYKSLRTDITLFINGLPLVNIEVKQPYAKKGITEEKVRHIQRYENPENKVFYNLAQIWLFSDNLPYDENNPDQGVFYSASYSPIFQRFVEANKLDITPPPKMIKMNKIIKTTDRLKKFKNAS</sequence>
<evidence type="ECO:0000256" key="1">
    <source>
        <dbReference type="ARBA" id="ARBA00000851"/>
    </source>
</evidence>
<dbReference type="GO" id="GO:0009035">
    <property type="term" value="F:type I site-specific deoxyribonuclease activity"/>
    <property type="evidence" value="ECO:0007669"/>
    <property type="project" value="UniProtKB-EC"/>
</dbReference>
<proteinExistence type="inferred from homology"/>
<evidence type="ECO:0000313" key="13">
    <source>
        <dbReference type="Proteomes" id="UP000001345"/>
    </source>
</evidence>
<protein>
    <recommendedName>
        <fullName evidence="3">type I site-specific deoxyribonuclease</fullName>
        <ecNumber evidence="3">3.1.21.3</ecNumber>
    </recommendedName>
</protein>
<dbReference type="EC" id="3.1.21.3" evidence="3"/>
<dbReference type="CDD" id="cd22332">
    <property type="entry name" value="HsdR_N"/>
    <property type="match status" value="1"/>
</dbReference>
<accession>A0AB72ZWF3</accession>
<dbReference type="RefSeq" id="WP_001917832.1">
    <property type="nucleotide sequence ID" value="NZ_JH976562.1"/>
</dbReference>
<evidence type="ECO:0000256" key="4">
    <source>
        <dbReference type="ARBA" id="ARBA00022722"/>
    </source>
</evidence>
<dbReference type="GO" id="GO:0003677">
    <property type="term" value="F:DNA binding"/>
    <property type="evidence" value="ECO:0007669"/>
    <property type="project" value="UniProtKB-KW"/>
</dbReference>
<name>A0AB72ZWF3_HELPX</name>
<evidence type="ECO:0000256" key="2">
    <source>
        <dbReference type="ARBA" id="ARBA00008598"/>
    </source>
</evidence>
<keyword evidence="9" id="KW-0067">ATP-binding</keyword>
<evidence type="ECO:0000259" key="11">
    <source>
        <dbReference type="Pfam" id="PF04313"/>
    </source>
</evidence>
<keyword evidence="4" id="KW-0540">Nuclease</keyword>
<keyword evidence="7" id="KW-0255">Endonuclease</keyword>
<dbReference type="InterPro" id="IPR051268">
    <property type="entry name" value="Type-I_R_enzyme_R_subunit"/>
</dbReference>
<evidence type="ECO:0000256" key="9">
    <source>
        <dbReference type="ARBA" id="ARBA00022840"/>
    </source>
</evidence>
<keyword evidence="10" id="KW-0238">DNA-binding</keyword>
<dbReference type="PANTHER" id="PTHR30195:SF15">
    <property type="entry name" value="TYPE I RESTRICTION ENZYME HINDI ENDONUCLEASE SUBUNIT"/>
    <property type="match status" value="1"/>
</dbReference>
<evidence type="ECO:0000256" key="10">
    <source>
        <dbReference type="ARBA" id="ARBA00023125"/>
    </source>
</evidence>
<evidence type="ECO:0000256" key="3">
    <source>
        <dbReference type="ARBA" id="ARBA00012654"/>
    </source>
</evidence>
<dbReference type="GO" id="GO:0009307">
    <property type="term" value="P:DNA restriction-modification system"/>
    <property type="evidence" value="ECO:0007669"/>
    <property type="project" value="UniProtKB-KW"/>
</dbReference>
<keyword evidence="8" id="KW-0378">Hydrolase</keyword>
<dbReference type="GO" id="GO:0005524">
    <property type="term" value="F:ATP binding"/>
    <property type="evidence" value="ECO:0007669"/>
    <property type="project" value="UniProtKB-KW"/>
</dbReference>
<comment type="caution">
    <text evidence="12">The sequence shown here is derived from an EMBL/GenBank/DDBJ whole genome shotgun (WGS) entry which is preliminary data.</text>
</comment>
<dbReference type="PANTHER" id="PTHR30195">
    <property type="entry name" value="TYPE I SITE-SPECIFIC DEOXYRIBONUCLEASE PROTEIN SUBUNIT M AND R"/>
    <property type="match status" value="1"/>
</dbReference>
<keyword evidence="6" id="KW-0680">Restriction system</keyword>